<reference evidence="6 7" key="1">
    <citation type="submission" date="2019-10" db="EMBL/GenBank/DDBJ databases">
        <title>Nocardia macrotermitis sp. nov. and Nocardia aurantia sp. nov., isolated from the gut of fungus growing-termite Macrotermes natalensis.</title>
        <authorList>
            <person name="Benndorf R."/>
            <person name="Schwitalla J."/>
            <person name="Martin K."/>
            <person name="De Beer W."/>
            <person name="Kaster A.-K."/>
            <person name="Vollmers J."/>
            <person name="Poulsen M."/>
            <person name="Beemelmanns C."/>
        </authorList>
    </citation>
    <scope>NUCLEOTIDE SEQUENCE [LARGE SCALE GENOMIC DNA]</scope>
    <source>
        <strain evidence="6 7">RB56</strain>
    </source>
</reference>
<dbReference type="AlphaFoldDB" id="A0A7K0DPT9"/>
<evidence type="ECO:0000313" key="7">
    <source>
        <dbReference type="Proteomes" id="UP000431401"/>
    </source>
</evidence>
<evidence type="ECO:0000256" key="3">
    <source>
        <dbReference type="ARBA" id="ARBA00023125"/>
    </source>
</evidence>
<comment type="similarity">
    <text evidence="1">Belongs to the LysR transcriptional regulatory family.</text>
</comment>
<dbReference type="InterPro" id="IPR005119">
    <property type="entry name" value="LysR_subst-bd"/>
</dbReference>
<keyword evidence="4" id="KW-0804">Transcription</keyword>
<dbReference type="PANTHER" id="PTHR30419">
    <property type="entry name" value="HTH-TYPE TRANSCRIPTIONAL REGULATOR YBHD"/>
    <property type="match status" value="1"/>
</dbReference>
<dbReference type="Pfam" id="PF03466">
    <property type="entry name" value="LysR_substrate"/>
    <property type="match status" value="1"/>
</dbReference>
<dbReference type="Pfam" id="PF00126">
    <property type="entry name" value="HTH_1"/>
    <property type="match status" value="1"/>
</dbReference>
<dbReference type="FunFam" id="1.10.10.10:FF:000001">
    <property type="entry name" value="LysR family transcriptional regulator"/>
    <property type="match status" value="1"/>
</dbReference>
<dbReference type="SUPFAM" id="SSF46785">
    <property type="entry name" value="Winged helix' DNA-binding domain"/>
    <property type="match status" value="1"/>
</dbReference>
<comment type="caution">
    <text evidence="6">The sequence shown here is derived from an EMBL/GenBank/DDBJ whole genome shotgun (WGS) entry which is preliminary data.</text>
</comment>
<keyword evidence="2" id="KW-0805">Transcription regulation</keyword>
<dbReference type="SUPFAM" id="SSF53850">
    <property type="entry name" value="Periplasmic binding protein-like II"/>
    <property type="match status" value="1"/>
</dbReference>
<dbReference type="RefSeq" id="WP_319943052.1">
    <property type="nucleotide sequence ID" value="NZ_WEGI01000006.1"/>
</dbReference>
<dbReference type="GO" id="GO:0003677">
    <property type="term" value="F:DNA binding"/>
    <property type="evidence" value="ECO:0007669"/>
    <property type="project" value="UniProtKB-KW"/>
</dbReference>
<dbReference type="GO" id="GO:0005829">
    <property type="term" value="C:cytosol"/>
    <property type="evidence" value="ECO:0007669"/>
    <property type="project" value="TreeGrafter"/>
</dbReference>
<dbReference type="InterPro" id="IPR036388">
    <property type="entry name" value="WH-like_DNA-bd_sf"/>
</dbReference>
<keyword evidence="7" id="KW-1185">Reference proteome</keyword>
<dbReference type="Gene3D" id="3.40.190.290">
    <property type="match status" value="1"/>
</dbReference>
<keyword evidence="3" id="KW-0238">DNA-binding</keyword>
<dbReference type="PRINTS" id="PR00039">
    <property type="entry name" value="HTHLYSR"/>
</dbReference>
<dbReference type="GO" id="GO:0003700">
    <property type="term" value="F:DNA-binding transcription factor activity"/>
    <property type="evidence" value="ECO:0007669"/>
    <property type="project" value="InterPro"/>
</dbReference>
<evidence type="ECO:0000256" key="2">
    <source>
        <dbReference type="ARBA" id="ARBA00023015"/>
    </source>
</evidence>
<accession>A0A7K0DPT9</accession>
<evidence type="ECO:0000256" key="4">
    <source>
        <dbReference type="ARBA" id="ARBA00023163"/>
    </source>
</evidence>
<organism evidence="6 7">
    <name type="scientific">Nocardia aurantia</name>
    <dbReference type="NCBI Taxonomy" id="2585199"/>
    <lineage>
        <taxon>Bacteria</taxon>
        <taxon>Bacillati</taxon>
        <taxon>Actinomycetota</taxon>
        <taxon>Actinomycetes</taxon>
        <taxon>Mycobacteriales</taxon>
        <taxon>Nocardiaceae</taxon>
        <taxon>Nocardia</taxon>
    </lineage>
</organism>
<dbReference type="PROSITE" id="PS50931">
    <property type="entry name" value="HTH_LYSR"/>
    <property type="match status" value="1"/>
</dbReference>
<gene>
    <name evidence="6" type="primary">oxyR_2</name>
    <name evidence="6" type="ORF">NRB56_31810</name>
</gene>
<dbReference type="EMBL" id="WEGI01000006">
    <property type="protein sequence ID" value="MQY27598.1"/>
    <property type="molecule type" value="Genomic_DNA"/>
</dbReference>
<protein>
    <submittedName>
        <fullName evidence="6">Hydrogen peroxide-inducible genes activator</fullName>
    </submittedName>
</protein>
<dbReference type="InterPro" id="IPR036390">
    <property type="entry name" value="WH_DNA-bd_sf"/>
</dbReference>
<proteinExistence type="inferred from homology"/>
<evidence type="ECO:0000259" key="5">
    <source>
        <dbReference type="PROSITE" id="PS50931"/>
    </source>
</evidence>
<name>A0A7K0DPT9_9NOCA</name>
<feature type="domain" description="HTH lysR-type" evidence="5">
    <location>
        <begin position="1"/>
        <end position="58"/>
    </location>
</feature>
<dbReference type="Gene3D" id="1.10.10.10">
    <property type="entry name" value="Winged helix-like DNA-binding domain superfamily/Winged helix DNA-binding domain"/>
    <property type="match status" value="1"/>
</dbReference>
<dbReference type="InterPro" id="IPR050950">
    <property type="entry name" value="HTH-type_LysR_regulators"/>
</dbReference>
<evidence type="ECO:0000256" key="1">
    <source>
        <dbReference type="ARBA" id="ARBA00009437"/>
    </source>
</evidence>
<dbReference type="PANTHER" id="PTHR30419:SF8">
    <property type="entry name" value="NITROGEN ASSIMILATION TRANSCRIPTIONAL ACTIVATOR-RELATED"/>
    <property type="match status" value="1"/>
</dbReference>
<dbReference type="Proteomes" id="UP000431401">
    <property type="component" value="Unassembled WGS sequence"/>
</dbReference>
<evidence type="ECO:0000313" key="6">
    <source>
        <dbReference type="EMBL" id="MQY27598.1"/>
    </source>
</evidence>
<dbReference type="InterPro" id="IPR000847">
    <property type="entry name" value="LysR_HTH_N"/>
</dbReference>
<sequence>MDLKQLKALVTVAEVGSVTRAAELLHLVQPAVTRQIRAMETELGVTLFERTRNGMQLTEAGAIMAERARRALRELARATAEIQPQRGEVAGQVTVGLLESTIDTLAEPLVTAVKANHPHIELRMLTGYSGHLQRWLDDGDLDVTLLYNLTDTPSVNVAPLLTEQLWAVAPPEAGLRADEPIALAEVAEQSLVMPAPGHALRALIDGAAARNDILFDVSVQTNSLALQKQFVLGGHGWTILPGAGIVADVSAGLLSAAPLCEPEIRRSVVLGMPRTGRLPAAAEVVAQELVRQVRTAVQTGRWPSARWKDHAGTER</sequence>